<reference evidence="4 5" key="1">
    <citation type="submission" date="2024-10" db="EMBL/GenBank/DDBJ databases">
        <authorList>
            <person name="Kim D."/>
        </authorList>
    </citation>
    <scope>NUCLEOTIDE SEQUENCE [LARGE SCALE GENOMIC DNA]</scope>
    <source>
        <strain evidence="4">BH-2024</strain>
    </source>
</reference>
<feature type="compositionally biased region" description="Basic and acidic residues" evidence="2">
    <location>
        <begin position="236"/>
        <end position="245"/>
    </location>
</feature>
<comment type="caution">
    <text evidence="4">The sequence shown here is derived from an EMBL/GenBank/DDBJ whole genome shotgun (WGS) entry which is preliminary data.</text>
</comment>
<keyword evidence="3" id="KW-1133">Transmembrane helix</keyword>
<organism evidence="4 5">
    <name type="scientific">Heterodera trifolii</name>
    <dbReference type="NCBI Taxonomy" id="157864"/>
    <lineage>
        <taxon>Eukaryota</taxon>
        <taxon>Metazoa</taxon>
        <taxon>Ecdysozoa</taxon>
        <taxon>Nematoda</taxon>
        <taxon>Chromadorea</taxon>
        <taxon>Rhabditida</taxon>
        <taxon>Tylenchina</taxon>
        <taxon>Tylenchomorpha</taxon>
        <taxon>Tylenchoidea</taxon>
        <taxon>Heteroderidae</taxon>
        <taxon>Heteroderinae</taxon>
        <taxon>Heterodera</taxon>
    </lineage>
</organism>
<protein>
    <recommendedName>
        <fullName evidence="6">Trichohyalin</fullName>
    </recommendedName>
</protein>
<feature type="region of interest" description="Disordered" evidence="2">
    <location>
        <begin position="1130"/>
        <end position="1163"/>
    </location>
</feature>
<evidence type="ECO:0000256" key="2">
    <source>
        <dbReference type="SAM" id="MobiDB-lite"/>
    </source>
</evidence>
<feature type="compositionally biased region" description="Polar residues" evidence="2">
    <location>
        <begin position="246"/>
        <end position="255"/>
    </location>
</feature>
<feature type="coiled-coil region" evidence="1">
    <location>
        <begin position="1186"/>
        <end position="1223"/>
    </location>
</feature>
<gene>
    <name evidence="4" type="ORF">niasHT_004572</name>
</gene>
<feature type="transmembrane region" description="Helical" evidence="3">
    <location>
        <begin position="118"/>
        <end position="140"/>
    </location>
</feature>
<feature type="coiled-coil region" evidence="1">
    <location>
        <begin position="510"/>
        <end position="643"/>
    </location>
</feature>
<evidence type="ECO:0000256" key="3">
    <source>
        <dbReference type="SAM" id="Phobius"/>
    </source>
</evidence>
<evidence type="ECO:0000313" key="5">
    <source>
        <dbReference type="Proteomes" id="UP001620626"/>
    </source>
</evidence>
<feature type="region of interest" description="Disordered" evidence="2">
    <location>
        <begin position="456"/>
        <end position="489"/>
    </location>
</feature>
<evidence type="ECO:0000256" key="1">
    <source>
        <dbReference type="SAM" id="Coils"/>
    </source>
</evidence>
<sequence>MSAVSSFCTLSPVFSPLCSSFSPSLSINSLAHFLFFPQSLNGVLPIIFLLLLSVLLFSLLPSQRIKKNFVGESPREKSAEERELFSRKANGSKADVVPLPTICLSSVSRPSRDLRPRAHLPGSVPVPMPMLLFTPSVGFVDLRRKVMSVPNLMENIGETDERPSNSQRFSSVGISELQQIPSDLLFTRRRIEAGLREQRKQKAILEHVQEQLLRSRLRHANWRSARSHSPPNSSARSEETERDVSLRQQRPNTSWGARPTTEGPNNAEFGVRIGQLEKQLEHLQALASQTLLAHFRQSPHEKTNEARKWPKIKTELAKLRQKLMEYRTETADEFANFGNELTERLAVTLARRTRRELAHLIANRRGNAETEELRKRCALLEEQKTKLAELRFSSELRLDESETRRATIERTQSQIWTILGVPAISAPESLPSAVRKAIDAEKHRWEAQRTLMEEKMEAKERERREEHAAEKRESLREMSRREAEWADERTQHRREVDQLHAEIQERCKMAECRETELIRERTRADEAEREANARAKRAENEMTTLAEAQIKARARAEAEFEAERARSSELMAQRTHLETEIERKDAELSEGRENYEEALRERDELAQALHEAKLKNAMANSECERLMEKLRKERNEAIEDQRAKTVQLTELQVRLAAVITQAEETDRTRAENDAELHQRMTEADAELETLKGRLHHAEQRLRTERETRLTDAERCDKEWEEQERTIGKLEAEKECLQQRLVKAEEKVQHALGEHPQTEAWRQRVERLQQSLTHAEAEAAEARRQTEELMDERERRYHAELDRAKAEISNSSAELVELRENEAQLKHQLSIAEFQIKMGKEMYQKLIAELDDLSERSVAQNSSTEQLKTELNEANDEIALLRRTNGEQKGRNAKLEAELVKVEKAYNRERELLIKTEENLKRKELEAQATEERRLSEQRMSQLTYERLSRMGQSRNWHEEAGDDNFNCKHEKQIHASIDKWGGKVGIKTMPKRTDAIETLNELLNELWDKCERWEKRKEKAEEESIALNGQLCDMRKHWKDQQKELATRQQQIDTLREKLTKSEREAQREKGEKDNLERKLQQLEEKARREKAQMEAKLIGEKNEHSKALIRRETENKFISNSLEELRNENLTLKQKMEKMEKQRNGEKGDDGREKRIAGKEEEEEAEMAIIKAELCRERAQKNRTHSELSKVHQELMQSLQKAEQLQNKLDREMRERTKEREATDILQKREIELTAQEAQMRANLSTVRAQWRVSVQSEESVRRVLRESEATCRELNAQLQRAERESNAQKQHIDAMEMDRKRVEAVIRQTTLERNALTKALDAMEAENAELQRQCNALRTQMDRIGESDRMGQKHMEEQQKRIHRLETELTTNDRERRKVAKTTPNRTHSQQQIAKRRNL</sequence>
<evidence type="ECO:0008006" key="6">
    <source>
        <dbReference type="Google" id="ProtNLM"/>
    </source>
</evidence>
<keyword evidence="3" id="KW-0812">Transmembrane</keyword>
<accession>A0ABD2M9H1</accession>
<feature type="coiled-coil region" evidence="1">
    <location>
        <begin position="680"/>
        <end position="934"/>
    </location>
</feature>
<feature type="region of interest" description="Disordered" evidence="2">
    <location>
        <begin position="1367"/>
        <end position="1401"/>
    </location>
</feature>
<feature type="transmembrane region" description="Helical" evidence="3">
    <location>
        <begin position="43"/>
        <end position="60"/>
    </location>
</feature>
<proteinExistence type="predicted"/>
<dbReference type="Proteomes" id="UP001620626">
    <property type="component" value="Unassembled WGS sequence"/>
</dbReference>
<feature type="compositionally biased region" description="Polar residues" evidence="2">
    <location>
        <begin position="1384"/>
        <end position="1395"/>
    </location>
</feature>
<feature type="compositionally biased region" description="Basic and acidic residues" evidence="2">
    <location>
        <begin position="1135"/>
        <end position="1160"/>
    </location>
</feature>
<feature type="region of interest" description="Disordered" evidence="2">
    <location>
        <begin position="221"/>
        <end position="266"/>
    </location>
</feature>
<name>A0ABD2M9H1_9BILA</name>
<feature type="compositionally biased region" description="Basic and acidic residues" evidence="2">
    <location>
        <begin position="1367"/>
        <end position="1378"/>
    </location>
</feature>
<keyword evidence="5" id="KW-1185">Reference proteome</keyword>
<keyword evidence="3" id="KW-0472">Membrane</keyword>
<dbReference type="EMBL" id="JBICBT010000101">
    <property type="protein sequence ID" value="KAL3123400.1"/>
    <property type="molecule type" value="Genomic_DNA"/>
</dbReference>
<feature type="coiled-coil region" evidence="1">
    <location>
        <begin position="363"/>
        <end position="390"/>
    </location>
</feature>
<keyword evidence="1" id="KW-0175">Coiled coil</keyword>
<evidence type="ECO:0000313" key="4">
    <source>
        <dbReference type="EMBL" id="KAL3123400.1"/>
    </source>
</evidence>